<dbReference type="EMBL" id="BTRK01000005">
    <property type="protein sequence ID" value="GMR54804.1"/>
    <property type="molecule type" value="Genomic_DNA"/>
</dbReference>
<comment type="caution">
    <text evidence="1">The sequence shown here is derived from an EMBL/GenBank/DDBJ whole genome shotgun (WGS) entry which is preliminary data.</text>
</comment>
<proteinExistence type="predicted"/>
<dbReference type="AlphaFoldDB" id="A0AAN5D377"/>
<accession>A0AAN5D377</accession>
<gene>
    <name evidence="1" type="ORF">PMAYCL1PPCAC_24999</name>
</gene>
<protein>
    <submittedName>
        <fullName evidence="1">Uncharacterized protein</fullName>
    </submittedName>
</protein>
<evidence type="ECO:0000313" key="1">
    <source>
        <dbReference type="EMBL" id="GMR54804.1"/>
    </source>
</evidence>
<sequence>PPDHFDLVLTKIKRYDQECNATRKKVIATAYDLPQYTVKLPTELDDAKWNNLRVLGAYQHK</sequence>
<feature type="non-terminal residue" evidence="1">
    <location>
        <position position="1"/>
    </location>
</feature>
<evidence type="ECO:0000313" key="2">
    <source>
        <dbReference type="Proteomes" id="UP001328107"/>
    </source>
</evidence>
<organism evidence="1 2">
    <name type="scientific">Pristionchus mayeri</name>
    <dbReference type="NCBI Taxonomy" id="1317129"/>
    <lineage>
        <taxon>Eukaryota</taxon>
        <taxon>Metazoa</taxon>
        <taxon>Ecdysozoa</taxon>
        <taxon>Nematoda</taxon>
        <taxon>Chromadorea</taxon>
        <taxon>Rhabditida</taxon>
        <taxon>Rhabditina</taxon>
        <taxon>Diplogasteromorpha</taxon>
        <taxon>Diplogasteroidea</taxon>
        <taxon>Neodiplogasteridae</taxon>
        <taxon>Pristionchus</taxon>
    </lineage>
</organism>
<reference evidence="2" key="1">
    <citation type="submission" date="2022-10" db="EMBL/GenBank/DDBJ databases">
        <title>Genome assembly of Pristionchus species.</title>
        <authorList>
            <person name="Yoshida K."/>
            <person name="Sommer R.J."/>
        </authorList>
    </citation>
    <scope>NUCLEOTIDE SEQUENCE [LARGE SCALE GENOMIC DNA]</scope>
    <source>
        <strain evidence="2">RS5460</strain>
    </source>
</reference>
<dbReference type="Proteomes" id="UP001328107">
    <property type="component" value="Unassembled WGS sequence"/>
</dbReference>
<keyword evidence="2" id="KW-1185">Reference proteome</keyword>
<name>A0AAN5D377_9BILA</name>